<dbReference type="EMBL" id="CP002116">
    <property type="protein sequence ID" value="ADK81630.1"/>
    <property type="molecule type" value="Genomic_DNA"/>
</dbReference>
<dbReference type="OrthoDB" id="72471at2"/>
<organism evidence="1 2">
    <name type="scientific">Sediminispirochaeta smaragdinae (strain DSM 11293 / JCM 15392 / SEBR 4228)</name>
    <name type="common">Spirochaeta smaragdinae</name>
    <dbReference type="NCBI Taxonomy" id="573413"/>
    <lineage>
        <taxon>Bacteria</taxon>
        <taxon>Pseudomonadati</taxon>
        <taxon>Spirochaetota</taxon>
        <taxon>Spirochaetia</taxon>
        <taxon>Spirochaetales</taxon>
        <taxon>Spirochaetaceae</taxon>
        <taxon>Sediminispirochaeta</taxon>
    </lineage>
</organism>
<name>E1R3J9_SEDSS</name>
<accession>E1R3J9</accession>
<dbReference type="HOGENOM" id="CLU_077247_0_0_12"/>
<sequence>MKEHGIIFNADMVRADLAGKKWQTRRPVKHQFCRSEYEPELISWWEQRKHETIECCGSFSELQKHGPYGGVGDVLWIRETWKPISIWSGSTSGTSIRYKADSNVIEHYGTVYFSVDDIKQNKWHPSIHMPKWACRTKRRITGVRLQRVQDISADDQEAEGCGHEFAFVWDAIYKERGLGWDANPWVWVYEYDNTINLAKTS</sequence>
<reference evidence="1 2" key="1">
    <citation type="journal article" date="2010" name="Stand. Genomic Sci.">
        <title>Complete genome sequence of Spirochaeta smaragdinae type strain (SEBR 4228).</title>
        <authorList>
            <person name="Mavromatis K."/>
            <person name="Yasawong M."/>
            <person name="Chertkov O."/>
            <person name="Lapidus A."/>
            <person name="Lucas S."/>
            <person name="Nolan M."/>
            <person name="Del Rio T.G."/>
            <person name="Tice H."/>
            <person name="Cheng J.F."/>
            <person name="Pitluck S."/>
            <person name="Liolios K."/>
            <person name="Ivanova N."/>
            <person name="Tapia R."/>
            <person name="Han C."/>
            <person name="Bruce D."/>
            <person name="Goodwin L."/>
            <person name="Pati A."/>
            <person name="Chen A."/>
            <person name="Palaniappan K."/>
            <person name="Land M."/>
            <person name="Hauser L."/>
            <person name="Chang Y.J."/>
            <person name="Jeffries C.D."/>
            <person name="Detter J.C."/>
            <person name="Rohde M."/>
            <person name="Brambilla E."/>
            <person name="Spring S."/>
            <person name="Goker M."/>
            <person name="Sikorski J."/>
            <person name="Woyke T."/>
            <person name="Bristow J."/>
            <person name="Eisen J.A."/>
            <person name="Markowitz V."/>
            <person name="Hugenholtz P."/>
            <person name="Klenk H.P."/>
            <person name="Kyrpides N.C."/>
        </authorList>
    </citation>
    <scope>NUCLEOTIDE SEQUENCE [LARGE SCALE GENOMIC DNA]</scope>
    <source>
        <strain evidence="2">DSM 11293 / JCM 15392 / SEBR 4228</strain>
    </source>
</reference>
<protein>
    <submittedName>
        <fullName evidence="1">Uncharacterized protein</fullName>
    </submittedName>
</protein>
<evidence type="ECO:0000313" key="2">
    <source>
        <dbReference type="Proteomes" id="UP000002318"/>
    </source>
</evidence>
<keyword evidence="2" id="KW-1185">Reference proteome</keyword>
<dbReference type="STRING" id="573413.Spirs_2517"/>
<dbReference type="RefSeq" id="WP_013255092.1">
    <property type="nucleotide sequence ID" value="NC_014364.1"/>
</dbReference>
<gene>
    <name evidence="1" type="ordered locus">Spirs_2517</name>
</gene>
<dbReference type="KEGG" id="ssm:Spirs_2517"/>
<proteinExistence type="predicted"/>
<dbReference type="AlphaFoldDB" id="E1R3J9"/>
<evidence type="ECO:0000313" key="1">
    <source>
        <dbReference type="EMBL" id="ADK81630.1"/>
    </source>
</evidence>
<dbReference type="Proteomes" id="UP000002318">
    <property type="component" value="Chromosome"/>
</dbReference>